<dbReference type="AlphaFoldDB" id="A0A3E2GSW2"/>
<protein>
    <recommendedName>
        <fullName evidence="1">Methyltransferase type 11 domain-containing protein</fullName>
    </recommendedName>
</protein>
<evidence type="ECO:0000259" key="1">
    <source>
        <dbReference type="Pfam" id="PF08241"/>
    </source>
</evidence>
<dbReference type="GO" id="GO:0008757">
    <property type="term" value="F:S-adenosylmethionine-dependent methyltransferase activity"/>
    <property type="evidence" value="ECO:0007669"/>
    <property type="project" value="InterPro"/>
</dbReference>
<feature type="non-terminal residue" evidence="2">
    <location>
        <position position="309"/>
    </location>
</feature>
<evidence type="ECO:0000313" key="2">
    <source>
        <dbReference type="EMBL" id="RFU24108.1"/>
    </source>
</evidence>
<proteinExistence type="predicted"/>
<name>A0A3E2GSW2_SCYLI</name>
<dbReference type="OrthoDB" id="10027013at2759"/>
<feature type="domain" description="Methyltransferase type 11" evidence="1">
    <location>
        <begin position="54"/>
        <end position="153"/>
    </location>
</feature>
<dbReference type="CDD" id="cd02440">
    <property type="entry name" value="AdoMet_MTases"/>
    <property type="match status" value="1"/>
</dbReference>
<dbReference type="SUPFAM" id="SSF53335">
    <property type="entry name" value="S-adenosyl-L-methionine-dependent methyltransferases"/>
    <property type="match status" value="1"/>
</dbReference>
<dbReference type="PANTHER" id="PTHR44942:SF10">
    <property type="entry name" value="METHYLTRANSFERASE TYPE 11 DOMAIN-CONTAINING PROTEIN"/>
    <property type="match status" value="1"/>
</dbReference>
<dbReference type="InterPro" id="IPR013216">
    <property type="entry name" value="Methyltransf_11"/>
</dbReference>
<accession>A0A3E2GSW2</accession>
<dbReference type="Proteomes" id="UP000258309">
    <property type="component" value="Unassembled WGS sequence"/>
</dbReference>
<comment type="caution">
    <text evidence="2">The sequence shown here is derived from an EMBL/GenBank/DDBJ whole genome shotgun (WGS) entry which is preliminary data.</text>
</comment>
<organism evidence="2 3">
    <name type="scientific">Scytalidium lignicola</name>
    <name type="common">Hyphomycete</name>
    <dbReference type="NCBI Taxonomy" id="5539"/>
    <lineage>
        <taxon>Eukaryota</taxon>
        <taxon>Fungi</taxon>
        <taxon>Dikarya</taxon>
        <taxon>Ascomycota</taxon>
        <taxon>Pezizomycotina</taxon>
        <taxon>Leotiomycetes</taxon>
        <taxon>Leotiomycetes incertae sedis</taxon>
        <taxon>Scytalidium</taxon>
    </lineage>
</organism>
<dbReference type="InterPro" id="IPR051052">
    <property type="entry name" value="Diverse_substrate_MTase"/>
</dbReference>
<reference evidence="2 3" key="1">
    <citation type="submission" date="2018-05" db="EMBL/GenBank/DDBJ databases">
        <title>Draft genome sequence of Scytalidium lignicola DSM 105466, a ubiquitous saprotrophic fungus.</title>
        <authorList>
            <person name="Buettner E."/>
            <person name="Gebauer A.M."/>
            <person name="Hofrichter M."/>
            <person name="Liers C."/>
            <person name="Kellner H."/>
        </authorList>
    </citation>
    <scope>NUCLEOTIDE SEQUENCE [LARGE SCALE GENOMIC DNA]</scope>
    <source>
        <strain evidence="2 3">DSM 105466</strain>
    </source>
</reference>
<dbReference type="PANTHER" id="PTHR44942">
    <property type="entry name" value="METHYLTRANSF_11 DOMAIN-CONTAINING PROTEIN"/>
    <property type="match status" value="1"/>
</dbReference>
<evidence type="ECO:0000313" key="3">
    <source>
        <dbReference type="Proteomes" id="UP000258309"/>
    </source>
</evidence>
<dbReference type="InterPro" id="IPR029063">
    <property type="entry name" value="SAM-dependent_MTases_sf"/>
</dbReference>
<dbReference type="STRING" id="5539.A0A3E2GSW2"/>
<dbReference type="EMBL" id="NCSJ02000510">
    <property type="protein sequence ID" value="RFU24108.1"/>
    <property type="molecule type" value="Genomic_DNA"/>
</dbReference>
<feature type="non-terminal residue" evidence="2">
    <location>
        <position position="1"/>
    </location>
</feature>
<gene>
    <name evidence="2" type="ORF">B7463_g12231</name>
</gene>
<dbReference type="Pfam" id="PF08241">
    <property type="entry name" value="Methyltransf_11"/>
    <property type="match status" value="1"/>
</dbReference>
<keyword evidence="3" id="KW-1185">Reference proteome</keyword>
<dbReference type="Gene3D" id="3.40.50.150">
    <property type="entry name" value="Vaccinia Virus protein VP39"/>
    <property type="match status" value="1"/>
</dbReference>
<dbReference type="OMA" id="WTCASLY"/>
<sequence>MTTPTQAHLDPTFRSYLASQAQTYASYRTSYPPDLYNTVLRHHASTGGSFNLVLDVGSGPGTATQDIALWFDNAIGVDPGQEMIAAARNLGRKTKSGNDVRFEVAGAEEFSGIEGLEEGSVDLLCSAMAAHWFDMNKFWSQAAKVLKPGGTVALWTLASSFCHPSTPNAAKVQEVMFRFERETLAPYETPGNRLSRDMYDNLILPWNTSPPIAVFPESLLVRHVYDREGVLTNGESFFGGGGKTTLEELEKGLGTASMVTRWREQHPDLVGTEKDVVKQHIQEMRQALGGKEWFVRGSGTAILLFKKST</sequence>